<keyword evidence="2" id="KW-1185">Reference proteome</keyword>
<reference evidence="1 2" key="1">
    <citation type="submission" date="2022-05" db="EMBL/GenBank/DDBJ databases">
        <authorList>
            <consortium name="Genoscope - CEA"/>
            <person name="William W."/>
        </authorList>
    </citation>
    <scope>NUCLEOTIDE SEQUENCE [LARGE SCALE GENOMIC DNA]</scope>
</reference>
<organism evidence="1 2">
    <name type="scientific">Porites lobata</name>
    <dbReference type="NCBI Taxonomy" id="104759"/>
    <lineage>
        <taxon>Eukaryota</taxon>
        <taxon>Metazoa</taxon>
        <taxon>Cnidaria</taxon>
        <taxon>Anthozoa</taxon>
        <taxon>Hexacorallia</taxon>
        <taxon>Scleractinia</taxon>
        <taxon>Fungiina</taxon>
        <taxon>Poritidae</taxon>
        <taxon>Porites</taxon>
    </lineage>
</organism>
<dbReference type="Proteomes" id="UP001159405">
    <property type="component" value="Unassembled WGS sequence"/>
</dbReference>
<feature type="non-terminal residue" evidence="1">
    <location>
        <position position="170"/>
    </location>
</feature>
<dbReference type="EMBL" id="CALNXK010000126">
    <property type="protein sequence ID" value="CAH3163407.1"/>
    <property type="molecule type" value="Genomic_DNA"/>
</dbReference>
<gene>
    <name evidence="1" type="ORF">PLOB_00005796</name>
</gene>
<accession>A0ABN8QFI8</accession>
<protein>
    <submittedName>
        <fullName evidence="1">Uncharacterized protein</fullName>
    </submittedName>
</protein>
<proteinExistence type="predicted"/>
<evidence type="ECO:0000313" key="1">
    <source>
        <dbReference type="EMBL" id="CAH3163407.1"/>
    </source>
</evidence>
<evidence type="ECO:0000313" key="2">
    <source>
        <dbReference type="Proteomes" id="UP001159405"/>
    </source>
</evidence>
<sequence length="170" mass="19373">MLGPVMLCMLKDKATYLTLFQKISAQVPGLQVNLKGYCTDSEEALRQALAQVFPNSASLLCKSLTNEIVHDIFGSGGLVYADSYEEYNQKLNSLTEKWDRKEFKDSPEELAFSKYFRRYKAEEIWNHVTAKSIKNAGFEDEVQANNISESANAFLKRWQDFQATDMASFI</sequence>
<name>A0ABN8QFI8_9CNID</name>
<comment type="caution">
    <text evidence="1">The sequence shown here is derived from an EMBL/GenBank/DDBJ whole genome shotgun (WGS) entry which is preliminary data.</text>
</comment>